<reference evidence="16" key="1">
    <citation type="submission" date="2020-09" db="EMBL/GenBank/DDBJ databases">
        <title>Taishania pollutisoli gen. nov., sp. nov., Isolated from Tetrabromobisphenol A-Contaminated Soil.</title>
        <authorList>
            <person name="Chen Q."/>
        </authorList>
    </citation>
    <scope>NUCLEOTIDE SEQUENCE</scope>
    <source>
        <strain evidence="16">CZZ-1</strain>
    </source>
</reference>
<dbReference type="Proteomes" id="UP000652681">
    <property type="component" value="Unassembled WGS sequence"/>
</dbReference>
<evidence type="ECO:0000313" key="17">
    <source>
        <dbReference type="Proteomes" id="UP000652681"/>
    </source>
</evidence>
<keyword evidence="9 14" id="KW-1133">Transmembrane helix</keyword>
<evidence type="ECO:0000256" key="2">
    <source>
        <dbReference type="ARBA" id="ARBA00004477"/>
    </source>
</evidence>
<feature type="transmembrane region" description="Helical" evidence="14">
    <location>
        <begin position="113"/>
        <end position="134"/>
    </location>
</feature>
<feature type="domain" description="Fatty acid hydroxylase" evidence="15">
    <location>
        <begin position="65"/>
        <end position="201"/>
    </location>
</feature>
<accession>A0A8J6PJB5</accession>
<keyword evidence="4 14" id="KW-0812">Transmembrane</keyword>
<feature type="transmembrane region" description="Helical" evidence="14">
    <location>
        <begin position="32"/>
        <end position="51"/>
    </location>
</feature>
<feature type="transmembrane region" description="Helical" evidence="14">
    <location>
        <begin position="140"/>
        <end position="160"/>
    </location>
</feature>
<dbReference type="Pfam" id="PF04116">
    <property type="entry name" value="FA_hydroxylase"/>
    <property type="match status" value="1"/>
</dbReference>
<evidence type="ECO:0000313" key="16">
    <source>
        <dbReference type="EMBL" id="MBC9812689.1"/>
    </source>
</evidence>
<evidence type="ECO:0000256" key="13">
    <source>
        <dbReference type="ARBA" id="ARBA00023160"/>
    </source>
</evidence>
<evidence type="ECO:0000256" key="9">
    <source>
        <dbReference type="ARBA" id="ARBA00022989"/>
    </source>
</evidence>
<keyword evidence="7" id="KW-0276">Fatty acid metabolism</keyword>
<evidence type="ECO:0000256" key="4">
    <source>
        <dbReference type="ARBA" id="ARBA00022692"/>
    </source>
</evidence>
<comment type="caution">
    <text evidence="16">The sequence shown here is derived from an EMBL/GenBank/DDBJ whole genome shotgun (WGS) entry which is preliminary data.</text>
</comment>
<evidence type="ECO:0000256" key="7">
    <source>
        <dbReference type="ARBA" id="ARBA00022832"/>
    </source>
</evidence>
<evidence type="ECO:0000256" key="5">
    <source>
        <dbReference type="ARBA" id="ARBA00022723"/>
    </source>
</evidence>
<evidence type="ECO:0000256" key="11">
    <source>
        <dbReference type="ARBA" id="ARBA00023098"/>
    </source>
</evidence>
<feature type="transmembrane region" description="Helical" evidence="14">
    <location>
        <begin position="57"/>
        <end position="77"/>
    </location>
</feature>
<comment type="cofactor">
    <cofactor evidence="1">
        <name>Zn(2+)</name>
        <dbReference type="ChEBI" id="CHEBI:29105"/>
    </cofactor>
</comment>
<evidence type="ECO:0000256" key="3">
    <source>
        <dbReference type="ARBA" id="ARBA00022516"/>
    </source>
</evidence>
<dbReference type="PANTHER" id="PTHR12863">
    <property type="entry name" value="FATTY ACID HYDROXYLASE"/>
    <property type="match status" value="1"/>
</dbReference>
<keyword evidence="17" id="KW-1185">Reference proteome</keyword>
<keyword evidence="12 14" id="KW-0472">Membrane</keyword>
<evidence type="ECO:0000259" key="15">
    <source>
        <dbReference type="Pfam" id="PF04116"/>
    </source>
</evidence>
<protein>
    <submittedName>
        <fullName evidence="16">Sterol desaturase family protein</fullName>
    </submittedName>
</protein>
<keyword evidence="8" id="KW-0862">Zinc</keyword>
<dbReference type="GO" id="GO:0080132">
    <property type="term" value="F:fatty acid 2-hydroxylase activity"/>
    <property type="evidence" value="ECO:0007669"/>
    <property type="project" value="InterPro"/>
</dbReference>
<dbReference type="InterPro" id="IPR014430">
    <property type="entry name" value="Scs7"/>
</dbReference>
<keyword evidence="11" id="KW-0443">Lipid metabolism</keyword>
<keyword evidence="13" id="KW-0275">Fatty acid biosynthesis</keyword>
<keyword evidence="10" id="KW-0560">Oxidoreductase</keyword>
<organism evidence="16 17">
    <name type="scientific">Taishania pollutisoli</name>
    <dbReference type="NCBI Taxonomy" id="2766479"/>
    <lineage>
        <taxon>Bacteria</taxon>
        <taxon>Pseudomonadati</taxon>
        <taxon>Bacteroidota</taxon>
        <taxon>Flavobacteriia</taxon>
        <taxon>Flavobacteriales</taxon>
        <taxon>Crocinitomicaceae</taxon>
        <taxon>Taishania</taxon>
    </lineage>
</organism>
<proteinExistence type="predicted"/>
<dbReference type="GO" id="GO:0006633">
    <property type="term" value="P:fatty acid biosynthetic process"/>
    <property type="evidence" value="ECO:0007669"/>
    <property type="project" value="UniProtKB-KW"/>
</dbReference>
<dbReference type="PANTHER" id="PTHR12863:SF1">
    <property type="entry name" value="FATTY ACID 2-HYDROXYLASE"/>
    <property type="match status" value="1"/>
</dbReference>
<keyword evidence="3" id="KW-0444">Lipid biosynthesis</keyword>
<evidence type="ECO:0000256" key="10">
    <source>
        <dbReference type="ARBA" id="ARBA00023002"/>
    </source>
</evidence>
<evidence type="ECO:0000256" key="14">
    <source>
        <dbReference type="SAM" id="Phobius"/>
    </source>
</evidence>
<sequence length="217" mass="25653">MGKIEVNVYPDSDSPKLFKNKFLEFLTKTHPLVIDAMYLTIAYFLISHFYVNHSQSVLFIVGLFFAGFFSWSFAEYLMHRFLYHKIEDATYNTGIQYLFHGIHHEYPNDKTRLVLPIIPSFVIASVFFAIFYLIMGKYAFVFGPGFMIGYCAYMTVHYTVHKVAPPKRFNFWWTFHNIHHYQQHDRAFGVTSPLWDIVFGTMPEKNRKTVDVKLKKE</sequence>
<comment type="subcellular location">
    <subcellularLocation>
        <location evidence="2">Endoplasmic reticulum membrane</location>
        <topology evidence="2">Multi-pass membrane protein</topology>
    </subcellularLocation>
</comment>
<evidence type="ECO:0000256" key="8">
    <source>
        <dbReference type="ARBA" id="ARBA00022833"/>
    </source>
</evidence>
<dbReference type="GO" id="GO:0005506">
    <property type="term" value="F:iron ion binding"/>
    <property type="evidence" value="ECO:0007669"/>
    <property type="project" value="InterPro"/>
</dbReference>
<dbReference type="GO" id="GO:0016020">
    <property type="term" value="C:membrane"/>
    <property type="evidence" value="ECO:0007669"/>
    <property type="project" value="InterPro"/>
</dbReference>
<evidence type="ECO:0000256" key="6">
    <source>
        <dbReference type="ARBA" id="ARBA00022824"/>
    </source>
</evidence>
<name>A0A8J6PJB5_9FLAO</name>
<gene>
    <name evidence="16" type="ORF">H9Y05_09420</name>
</gene>
<evidence type="ECO:0000256" key="1">
    <source>
        <dbReference type="ARBA" id="ARBA00001947"/>
    </source>
</evidence>
<evidence type="ECO:0000256" key="12">
    <source>
        <dbReference type="ARBA" id="ARBA00023136"/>
    </source>
</evidence>
<dbReference type="EMBL" id="JACVEL010000005">
    <property type="protein sequence ID" value="MBC9812689.1"/>
    <property type="molecule type" value="Genomic_DNA"/>
</dbReference>
<dbReference type="AlphaFoldDB" id="A0A8J6PJB5"/>
<keyword evidence="5" id="KW-0479">Metal-binding</keyword>
<dbReference type="RefSeq" id="WP_163491459.1">
    <property type="nucleotide sequence ID" value="NZ_JACVEL010000005.1"/>
</dbReference>
<keyword evidence="6" id="KW-0256">Endoplasmic reticulum</keyword>
<dbReference type="InterPro" id="IPR006694">
    <property type="entry name" value="Fatty_acid_hydroxylase"/>
</dbReference>